<gene>
    <name evidence="14" type="ORF">GXW79_09590</name>
</gene>
<dbReference type="GO" id="GO:0019877">
    <property type="term" value="P:diaminopimelate biosynthetic process"/>
    <property type="evidence" value="ECO:0007669"/>
    <property type="project" value="UniProtKB-KW"/>
</dbReference>
<keyword evidence="15" id="KW-1185">Reference proteome</keyword>
<evidence type="ECO:0000256" key="12">
    <source>
        <dbReference type="NCBIfam" id="TIGR01296"/>
    </source>
</evidence>
<evidence type="ECO:0000313" key="14">
    <source>
        <dbReference type="EMBL" id="MBR0655335.1"/>
    </source>
</evidence>
<comment type="catalytic activity">
    <reaction evidence="11">
        <text>L-aspartate 4-semialdehyde + phosphate + NADP(+) = 4-phospho-L-aspartate + NADPH + H(+)</text>
        <dbReference type="Rhea" id="RHEA:24284"/>
        <dbReference type="ChEBI" id="CHEBI:15378"/>
        <dbReference type="ChEBI" id="CHEBI:43474"/>
        <dbReference type="ChEBI" id="CHEBI:57535"/>
        <dbReference type="ChEBI" id="CHEBI:57783"/>
        <dbReference type="ChEBI" id="CHEBI:58349"/>
        <dbReference type="ChEBI" id="CHEBI:537519"/>
        <dbReference type="EC" id="1.2.1.11"/>
    </reaction>
</comment>
<dbReference type="GO" id="GO:0051287">
    <property type="term" value="F:NAD binding"/>
    <property type="evidence" value="ECO:0007669"/>
    <property type="project" value="InterPro"/>
</dbReference>
<evidence type="ECO:0000256" key="5">
    <source>
        <dbReference type="ARBA" id="ARBA00022697"/>
    </source>
</evidence>
<keyword evidence="6" id="KW-0521">NADP</keyword>
<sequence length="344" mass="36734">MPHRIAIIGATSALGREIVKTLAEREFPVSLAHALASGRALGQQLSFGDDIVLTVRAIDAFDFGSVDLAFFAGTRAMSATHAPRAAAAGCIVIDCTEEFRMEAGIPLVIPEVNPQAIKALPKRRIIANPNSAVVPMLMALKPLHGIARIKRISVATYQSVSEAGKEAMDELWSQTRAMFVNEMPPPEHFPKQIAFNCIPQTDTIGTDGATRTETAMAQETRKILDPDIAVIATCVRVPVFIGTAAAVHVEFEGAVTESEARAAWRAAPGVTLLDTREDGGYTTPAETAGEDSVYLSRLRRDASVPHGLAFWCAADNLRKGGALNAVQIAEALRQNGLIGEAKKS</sequence>
<dbReference type="EMBL" id="JAAEDH010000009">
    <property type="protein sequence ID" value="MBR0655335.1"/>
    <property type="molecule type" value="Genomic_DNA"/>
</dbReference>
<evidence type="ECO:0000256" key="7">
    <source>
        <dbReference type="ARBA" id="ARBA00022915"/>
    </source>
</evidence>
<evidence type="ECO:0000256" key="1">
    <source>
        <dbReference type="ARBA" id="ARBA00010584"/>
    </source>
</evidence>
<dbReference type="Proteomes" id="UP001196068">
    <property type="component" value="Unassembled WGS sequence"/>
</dbReference>
<keyword evidence="7" id="KW-0220">Diaminopimelate biosynthesis</keyword>
<feature type="domain" description="Semialdehyde dehydrogenase NAD-binding" evidence="13">
    <location>
        <begin position="4"/>
        <end position="120"/>
    </location>
</feature>
<evidence type="ECO:0000256" key="6">
    <source>
        <dbReference type="ARBA" id="ARBA00022857"/>
    </source>
</evidence>
<reference evidence="14" key="1">
    <citation type="submission" date="2020-01" db="EMBL/GenBank/DDBJ databases">
        <authorList>
            <person name="Rat A."/>
        </authorList>
    </citation>
    <scope>NUCLEOTIDE SEQUENCE</scope>
    <source>
        <strain evidence="14">LMG 28251</strain>
    </source>
</reference>
<dbReference type="InterPro" id="IPR000534">
    <property type="entry name" value="Semialdehyde_DH_NAD-bd"/>
</dbReference>
<dbReference type="NCBIfam" id="NF011456">
    <property type="entry name" value="PRK14874.1"/>
    <property type="match status" value="1"/>
</dbReference>
<dbReference type="NCBIfam" id="TIGR01296">
    <property type="entry name" value="asd_B"/>
    <property type="match status" value="1"/>
</dbReference>
<evidence type="ECO:0000256" key="2">
    <source>
        <dbReference type="ARBA" id="ARBA00011738"/>
    </source>
</evidence>
<dbReference type="Pfam" id="PF02774">
    <property type="entry name" value="Semialdhyde_dhC"/>
    <property type="match status" value="1"/>
</dbReference>
<dbReference type="GO" id="GO:0009088">
    <property type="term" value="P:threonine biosynthetic process"/>
    <property type="evidence" value="ECO:0007669"/>
    <property type="project" value="UniProtKB-UniRule"/>
</dbReference>
<evidence type="ECO:0000256" key="9">
    <source>
        <dbReference type="ARBA" id="ARBA00023154"/>
    </source>
</evidence>
<dbReference type="GO" id="GO:0009097">
    <property type="term" value="P:isoleucine biosynthetic process"/>
    <property type="evidence" value="ECO:0007669"/>
    <property type="project" value="UniProtKB-UniRule"/>
</dbReference>
<proteinExistence type="inferred from homology"/>
<dbReference type="PANTHER" id="PTHR46278:SF2">
    <property type="entry name" value="ASPARTATE-SEMIALDEHYDE DEHYDROGENASE"/>
    <property type="match status" value="1"/>
</dbReference>
<evidence type="ECO:0000256" key="8">
    <source>
        <dbReference type="ARBA" id="ARBA00023002"/>
    </source>
</evidence>
<dbReference type="SUPFAM" id="SSF55347">
    <property type="entry name" value="Glyceraldehyde-3-phosphate dehydrogenase-like, C-terminal domain"/>
    <property type="match status" value="1"/>
</dbReference>
<dbReference type="GO" id="GO:0009086">
    <property type="term" value="P:methionine biosynthetic process"/>
    <property type="evidence" value="ECO:0007669"/>
    <property type="project" value="UniProtKB-UniRule"/>
</dbReference>
<accession>A0AAF1KJK2</accession>
<dbReference type="InterPro" id="IPR036291">
    <property type="entry name" value="NAD(P)-bd_dom_sf"/>
</dbReference>
<dbReference type="SMART" id="SM00859">
    <property type="entry name" value="Semialdhyde_dh"/>
    <property type="match status" value="1"/>
</dbReference>
<dbReference type="InterPro" id="IPR012280">
    <property type="entry name" value="Semialdhyde_DH_dimer_dom"/>
</dbReference>
<dbReference type="GO" id="GO:0004073">
    <property type="term" value="F:aspartate-semialdehyde dehydrogenase activity"/>
    <property type="evidence" value="ECO:0007669"/>
    <property type="project" value="UniProtKB-UniRule"/>
</dbReference>
<protein>
    <recommendedName>
        <fullName evidence="3 12">Aspartate-semialdehyde dehydrogenase</fullName>
        <ecNumber evidence="3 12">1.2.1.11</ecNumber>
    </recommendedName>
</protein>
<dbReference type="Gene3D" id="3.40.50.720">
    <property type="entry name" value="NAD(P)-binding Rossmann-like Domain"/>
    <property type="match status" value="1"/>
</dbReference>
<comment type="subunit">
    <text evidence="2">Homodimer.</text>
</comment>
<dbReference type="InterPro" id="IPR005986">
    <property type="entry name" value="Asp_semialdehyde_DH_beta"/>
</dbReference>
<keyword evidence="5" id="KW-0791">Threonine biosynthesis</keyword>
<evidence type="ECO:0000256" key="11">
    <source>
        <dbReference type="ARBA" id="ARBA00047891"/>
    </source>
</evidence>
<dbReference type="GO" id="GO:0046983">
    <property type="term" value="F:protein dimerization activity"/>
    <property type="evidence" value="ECO:0007669"/>
    <property type="project" value="InterPro"/>
</dbReference>
<dbReference type="RefSeq" id="WP_211874170.1">
    <property type="nucleotide sequence ID" value="NZ_JAAEDH010000009.1"/>
</dbReference>
<keyword evidence="9" id="KW-0457">Lysine biosynthesis</keyword>
<organism evidence="14 15">
    <name type="scientific">Plastoroseomonas arctica</name>
    <dbReference type="NCBI Taxonomy" id="1509237"/>
    <lineage>
        <taxon>Bacteria</taxon>
        <taxon>Pseudomonadati</taxon>
        <taxon>Pseudomonadota</taxon>
        <taxon>Alphaproteobacteria</taxon>
        <taxon>Acetobacterales</taxon>
        <taxon>Acetobacteraceae</taxon>
        <taxon>Plastoroseomonas</taxon>
    </lineage>
</organism>
<dbReference type="CDD" id="cd18131">
    <property type="entry name" value="ASADH_C_bac_euk_like"/>
    <property type="match status" value="1"/>
</dbReference>
<dbReference type="Gene3D" id="3.30.360.10">
    <property type="entry name" value="Dihydrodipicolinate Reductase, domain 2"/>
    <property type="match status" value="1"/>
</dbReference>
<dbReference type="PANTHER" id="PTHR46278">
    <property type="entry name" value="DEHYDROGENASE, PUTATIVE-RELATED"/>
    <property type="match status" value="1"/>
</dbReference>
<keyword evidence="4" id="KW-0028">Amino-acid biosynthesis</keyword>
<dbReference type="PIRSF" id="PIRSF000148">
    <property type="entry name" value="ASA_dh"/>
    <property type="match status" value="1"/>
</dbReference>
<dbReference type="SUPFAM" id="SSF51735">
    <property type="entry name" value="NAD(P)-binding Rossmann-fold domains"/>
    <property type="match status" value="1"/>
</dbReference>
<evidence type="ECO:0000256" key="4">
    <source>
        <dbReference type="ARBA" id="ARBA00022605"/>
    </source>
</evidence>
<comment type="caution">
    <text evidence="14">The sequence shown here is derived from an EMBL/GenBank/DDBJ whole genome shotgun (WGS) entry which is preliminary data.</text>
</comment>
<reference evidence="14" key="2">
    <citation type="journal article" date="2021" name="Syst. Appl. Microbiol.">
        <title>Roseomonas hellenica sp. nov., isolated from roots of wild-growing Alkanna tinctoria.</title>
        <authorList>
            <person name="Rat A."/>
            <person name="Naranjo H.D."/>
            <person name="Lebbe L."/>
            <person name="Cnockaert M."/>
            <person name="Krigas N."/>
            <person name="Grigoriadou K."/>
            <person name="Maloupa E."/>
            <person name="Willems A."/>
        </authorList>
    </citation>
    <scope>NUCLEOTIDE SEQUENCE</scope>
    <source>
        <strain evidence="14">LMG 28251</strain>
    </source>
</reference>
<dbReference type="GO" id="GO:0050661">
    <property type="term" value="F:NADP binding"/>
    <property type="evidence" value="ECO:0007669"/>
    <property type="project" value="InterPro"/>
</dbReference>
<dbReference type="Pfam" id="PF01118">
    <property type="entry name" value="Semialdhyde_dh"/>
    <property type="match status" value="1"/>
</dbReference>
<name>A0AAF1KJK2_9PROT</name>
<dbReference type="EC" id="1.2.1.11" evidence="3 12"/>
<dbReference type="GO" id="GO:0009089">
    <property type="term" value="P:lysine biosynthetic process via diaminopimelate"/>
    <property type="evidence" value="ECO:0007669"/>
    <property type="project" value="UniProtKB-UniRule"/>
</dbReference>
<evidence type="ECO:0000256" key="10">
    <source>
        <dbReference type="ARBA" id="ARBA00023167"/>
    </source>
</evidence>
<keyword evidence="8 14" id="KW-0560">Oxidoreductase</keyword>
<evidence type="ECO:0000313" key="15">
    <source>
        <dbReference type="Proteomes" id="UP001196068"/>
    </source>
</evidence>
<evidence type="ECO:0000256" key="3">
    <source>
        <dbReference type="ARBA" id="ARBA00013120"/>
    </source>
</evidence>
<keyword evidence="10" id="KW-0486">Methionine biosynthesis</keyword>
<evidence type="ECO:0000259" key="13">
    <source>
        <dbReference type="SMART" id="SM00859"/>
    </source>
</evidence>
<dbReference type="AlphaFoldDB" id="A0AAF1KJK2"/>
<comment type="similarity">
    <text evidence="1">Belongs to the aspartate-semialdehyde dehydrogenase family.</text>
</comment>